<dbReference type="Proteomes" id="UP000011618">
    <property type="component" value="Unassembled WGS sequence"/>
</dbReference>
<evidence type="ECO:0000313" key="2">
    <source>
        <dbReference type="Proteomes" id="UP000011618"/>
    </source>
</evidence>
<name>L9YW28_9EURY</name>
<protein>
    <submittedName>
        <fullName evidence="1">Uncharacterized protein</fullName>
    </submittedName>
</protein>
<dbReference type="EMBL" id="AOII01000045">
    <property type="protein sequence ID" value="ELY78339.1"/>
    <property type="molecule type" value="Genomic_DNA"/>
</dbReference>
<proteinExistence type="predicted"/>
<gene>
    <name evidence="1" type="ORF">C487_08734</name>
</gene>
<organism evidence="1 2">
    <name type="scientific">Natrinema pallidum DSM 3751</name>
    <dbReference type="NCBI Taxonomy" id="1227495"/>
    <lineage>
        <taxon>Archaea</taxon>
        <taxon>Methanobacteriati</taxon>
        <taxon>Methanobacteriota</taxon>
        <taxon>Stenosarchaea group</taxon>
        <taxon>Halobacteria</taxon>
        <taxon>Halobacteriales</taxon>
        <taxon>Natrialbaceae</taxon>
        <taxon>Natrinema</taxon>
    </lineage>
</organism>
<comment type="caution">
    <text evidence="1">The sequence shown here is derived from an EMBL/GenBank/DDBJ whole genome shotgun (WGS) entry which is preliminary data.</text>
</comment>
<dbReference type="AlphaFoldDB" id="L9YW28"/>
<reference evidence="1 2" key="1">
    <citation type="journal article" date="2014" name="PLoS Genet.">
        <title>Phylogenetically driven sequencing of extremely halophilic archaea reveals strategies for static and dynamic osmo-response.</title>
        <authorList>
            <person name="Becker E.A."/>
            <person name="Seitzer P.M."/>
            <person name="Tritt A."/>
            <person name="Larsen D."/>
            <person name="Krusor M."/>
            <person name="Yao A.I."/>
            <person name="Wu D."/>
            <person name="Madern D."/>
            <person name="Eisen J.A."/>
            <person name="Darling A.E."/>
            <person name="Facciotti M.T."/>
        </authorList>
    </citation>
    <scope>NUCLEOTIDE SEQUENCE [LARGE SCALE GENOMIC DNA]</scope>
    <source>
        <strain evidence="1 2">DSM 3751</strain>
    </source>
</reference>
<accession>L9YW28</accession>
<evidence type="ECO:0000313" key="1">
    <source>
        <dbReference type="EMBL" id="ELY78339.1"/>
    </source>
</evidence>
<sequence>MSPTPTRRRPLESVHRRRDIDQFRCDESLDVAVDDRVALGNAPREECAVVLSCDMSEFVGQQVLAVGRPGIVLARIGDDRVAAGKRLASTDSAT</sequence>